<dbReference type="InterPro" id="IPR017441">
    <property type="entry name" value="Protein_kinase_ATP_BS"/>
</dbReference>
<dbReference type="EMBL" id="CM031811">
    <property type="protein sequence ID" value="KAG6662254.1"/>
    <property type="molecule type" value="Genomic_DNA"/>
</dbReference>
<dbReference type="GO" id="GO:0005524">
    <property type="term" value="F:ATP binding"/>
    <property type="evidence" value="ECO:0007669"/>
    <property type="project" value="UniProtKB-UniRule"/>
</dbReference>
<evidence type="ECO:0000256" key="6">
    <source>
        <dbReference type="ARBA" id="ARBA00022741"/>
    </source>
</evidence>
<dbReference type="FunFam" id="3.30.200.20:FF:000039">
    <property type="entry name" value="receptor-like protein kinase FERONIA"/>
    <property type="match status" value="1"/>
</dbReference>
<evidence type="ECO:0000256" key="7">
    <source>
        <dbReference type="ARBA" id="ARBA00022777"/>
    </source>
</evidence>
<dbReference type="Pfam" id="PF07714">
    <property type="entry name" value="PK_Tyr_Ser-Thr"/>
    <property type="match status" value="1"/>
</dbReference>
<dbReference type="InterPro" id="IPR045272">
    <property type="entry name" value="ANXUR1/2-like"/>
</dbReference>
<feature type="domain" description="Protein kinase" evidence="15">
    <location>
        <begin position="502"/>
        <end position="767"/>
    </location>
</feature>
<keyword evidence="6 12" id="KW-0547">Nucleotide-binding</keyword>
<dbReference type="PANTHER" id="PTHR34590">
    <property type="entry name" value="OS03G0124300 PROTEIN-RELATED"/>
    <property type="match status" value="1"/>
</dbReference>
<dbReference type="GO" id="GO:0004714">
    <property type="term" value="F:transmembrane receptor protein tyrosine kinase activity"/>
    <property type="evidence" value="ECO:0007669"/>
    <property type="project" value="InterPro"/>
</dbReference>
<evidence type="ECO:0000259" key="15">
    <source>
        <dbReference type="PROSITE" id="PS50011"/>
    </source>
</evidence>
<keyword evidence="5 14" id="KW-0732">Signal</keyword>
<evidence type="ECO:0000256" key="5">
    <source>
        <dbReference type="ARBA" id="ARBA00022729"/>
    </source>
</evidence>
<evidence type="ECO:0000256" key="14">
    <source>
        <dbReference type="SAM" id="SignalP"/>
    </source>
</evidence>
<dbReference type="FunFam" id="2.60.120.430:FF:000007">
    <property type="entry name" value="FERONIA receptor-like kinase"/>
    <property type="match status" value="1"/>
</dbReference>
<dbReference type="InterPro" id="IPR024788">
    <property type="entry name" value="Malectin-like_Carb-bd_dom"/>
</dbReference>
<keyword evidence="3" id="KW-0808">Transferase</keyword>
<reference evidence="16" key="1">
    <citation type="submission" date="2020-12" db="EMBL/GenBank/DDBJ databases">
        <title>WGS assembly of Carya illinoinensis cv. Pawnee.</title>
        <authorList>
            <person name="Platts A."/>
            <person name="Shu S."/>
            <person name="Wright S."/>
            <person name="Barry K."/>
            <person name="Edger P."/>
            <person name="Pires J.C."/>
            <person name="Schmutz J."/>
        </authorList>
    </citation>
    <scope>NUCLEOTIDE SEQUENCE</scope>
    <source>
        <tissue evidence="16">Leaf</tissue>
    </source>
</reference>
<dbReference type="FunFam" id="2.60.120.430:FF:000003">
    <property type="entry name" value="FERONIA receptor-like kinase"/>
    <property type="match status" value="1"/>
</dbReference>
<dbReference type="Proteomes" id="UP000811609">
    <property type="component" value="Chromosome 3"/>
</dbReference>
<feature type="chain" id="PRO_5035758955" description="Protein kinase domain-containing protein" evidence="14">
    <location>
        <begin position="24"/>
        <end position="815"/>
    </location>
</feature>
<dbReference type="InterPro" id="IPR000719">
    <property type="entry name" value="Prot_kinase_dom"/>
</dbReference>
<evidence type="ECO:0000313" key="17">
    <source>
        <dbReference type="Proteomes" id="UP000811609"/>
    </source>
</evidence>
<keyword evidence="4 13" id="KW-0812">Transmembrane</keyword>
<evidence type="ECO:0000256" key="13">
    <source>
        <dbReference type="SAM" id="Phobius"/>
    </source>
</evidence>
<evidence type="ECO:0000313" key="16">
    <source>
        <dbReference type="EMBL" id="KAG6662254.1"/>
    </source>
</evidence>
<comment type="subcellular location">
    <subcellularLocation>
        <location evidence="1">Membrane</location>
        <topology evidence="1">Single-pass type I membrane protein</topology>
    </subcellularLocation>
</comment>
<gene>
    <name evidence="16" type="ORF">CIPAW_03G230500</name>
</gene>
<dbReference type="PROSITE" id="PS50011">
    <property type="entry name" value="PROTEIN_KINASE_DOM"/>
    <property type="match status" value="1"/>
</dbReference>
<keyword evidence="8 12" id="KW-0067">ATP-binding</keyword>
<proteinExistence type="predicted"/>
<organism evidence="16 17">
    <name type="scientific">Carya illinoinensis</name>
    <name type="common">Pecan</name>
    <dbReference type="NCBI Taxonomy" id="32201"/>
    <lineage>
        <taxon>Eukaryota</taxon>
        <taxon>Viridiplantae</taxon>
        <taxon>Streptophyta</taxon>
        <taxon>Embryophyta</taxon>
        <taxon>Tracheophyta</taxon>
        <taxon>Spermatophyta</taxon>
        <taxon>Magnoliopsida</taxon>
        <taxon>eudicotyledons</taxon>
        <taxon>Gunneridae</taxon>
        <taxon>Pentapetalae</taxon>
        <taxon>rosids</taxon>
        <taxon>fabids</taxon>
        <taxon>Fagales</taxon>
        <taxon>Juglandaceae</taxon>
        <taxon>Carya</taxon>
    </lineage>
</organism>
<evidence type="ECO:0000256" key="4">
    <source>
        <dbReference type="ARBA" id="ARBA00022692"/>
    </source>
</evidence>
<evidence type="ECO:0000256" key="3">
    <source>
        <dbReference type="ARBA" id="ARBA00022679"/>
    </source>
</evidence>
<keyword evidence="7" id="KW-0418">Kinase</keyword>
<dbReference type="AlphaFoldDB" id="A0A8T1R706"/>
<keyword evidence="2" id="KW-0723">Serine/threonine-protein kinase</keyword>
<feature type="transmembrane region" description="Helical" evidence="13">
    <location>
        <begin position="452"/>
        <end position="473"/>
    </location>
</feature>
<dbReference type="GO" id="GO:0004674">
    <property type="term" value="F:protein serine/threonine kinase activity"/>
    <property type="evidence" value="ECO:0007669"/>
    <property type="project" value="UniProtKB-KW"/>
</dbReference>
<protein>
    <recommendedName>
        <fullName evidence="15">Protein kinase domain-containing protein</fullName>
    </recommendedName>
</protein>
<evidence type="ECO:0000256" key="12">
    <source>
        <dbReference type="PROSITE-ProRule" id="PRU10141"/>
    </source>
</evidence>
<keyword evidence="9 13" id="KW-1133">Transmembrane helix</keyword>
<evidence type="ECO:0000256" key="9">
    <source>
        <dbReference type="ARBA" id="ARBA00022989"/>
    </source>
</evidence>
<keyword evidence="17" id="KW-1185">Reference proteome</keyword>
<dbReference type="PROSITE" id="PS00107">
    <property type="entry name" value="PROTEIN_KINASE_ATP"/>
    <property type="match status" value="1"/>
</dbReference>
<evidence type="ECO:0000256" key="1">
    <source>
        <dbReference type="ARBA" id="ARBA00004479"/>
    </source>
</evidence>
<dbReference type="Pfam" id="PF12819">
    <property type="entry name" value="Malectin_like"/>
    <property type="match status" value="1"/>
</dbReference>
<accession>A0A8T1R706</accession>
<name>A0A8T1R706_CARIL</name>
<feature type="signal peptide" evidence="14">
    <location>
        <begin position="1"/>
        <end position="23"/>
    </location>
</feature>
<evidence type="ECO:0000256" key="8">
    <source>
        <dbReference type="ARBA" id="ARBA00022840"/>
    </source>
</evidence>
<evidence type="ECO:0000256" key="2">
    <source>
        <dbReference type="ARBA" id="ARBA00022527"/>
    </source>
</evidence>
<dbReference type="PANTHER" id="PTHR34590:SF5">
    <property type="entry name" value="OS04G0586500 PROTEIN"/>
    <property type="match status" value="1"/>
</dbReference>
<keyword evidence="10 13" id="KW-0472">Membrane</keyword>
<comment type="caution">
    <text evidence="16">The sequence shown here is derived from an EMBL/GenBank/DDBJ whole genome shotgun (WGS) entry which is preliminary data.</text>
</comment>
<sequence length="815" mass="91997">MVIFVLYLSTILNLFSSLPITTSETLPPYTPTDYFLLNCGSSSNSTSLDGRRWEGDSISKFSPRNIHSVSSSSEASEQDPSLSQVPYMTARIFDQQSKFTYSFPVSCGPKFLRLYFYPTSYSNRDITKSFFSVIANNFTLLSNFNAYLSISASNPSKTYLVKEFIIDVQNNQSLDITFIPSPSSYAFINGLEVVSMPNNLYISRNQYISTVTLIDNPNMPFYFQMNPFALETLYRLNVGGVLVSNVDDTGMFRVWDQDEDYIYGAALGTMPHQLNVSIKYTIDTPPYTAPEVVYSTSRTMGEDANVNLQYNLTWIFPVDAGFFYLVRLHFCETEIEFTHVNQRVFSIFIYNQTAENQEDVIAQSGGSEIPVHKDYVVLVPKKTQARQDLWLALHPYRSRGKFSGPQYEDAILNGVEIFKLNQSDGNLASMVGPTSSAPENKMRLLMRHKNRLSPFMMAIGFLIGALLALLSYMSTGKNVSTLPLNLCRYFSIMDIKVATQNFDHQLVIGAGRFGNVYKGYIDGGSTVVAIKRLNPLSKQGTRGFWTKIHMLSKLHHANLVALIGYCNDQDEMILVYEYVARGTLYSHLYETENPVLTWKQCIHICISTAHGLNYLHTGVKDTIIHHNVNPTNILLDERLLAKVSNLCLSKLDPTSMSQSHFNTLVKGGFEYMDLEYYHRQKLTEKSDVWPALMPDLPKEQVNLTQWAKNYHSGTLAEIINPCLRGEIASECLHKFGEIADCCIRDREIDRPAMKDVVWALQLAHQVQDNAEKDMDNVNRVEVGIEDDGFLGFDTSGTKAIPSTSHGHIEGNAWEA</sequence>
<feature type="binding site" evidence="12">
    <location>
        <position position="531"/>
    </location>
    <ligand>
        <name>ATP</name>
        <dbReference type="ChEBI" id="CHEBI:30616"/>
    </ligand>
</feature>
<dbReference type="GO" id="GO:0016020">
    <property type="term" value="C:membrane"/>
    <property type="evidence" value="ECO:0007669"/>
    <property type="project" value="UniProtKB-SubCell"/>
</dbReference>
<dbReference type="InterPro" id="IPR001245">
    <property type="entry name" value="Ser-Thr/Tyr_kinase_cat_dom"/>
</dbReference>
<evidence type="ECO:0000256" key="10">
    <source>
        <dbReference type="ARBA" id="ARBA00023136"/>
    </source>
</evidence>
<keyword evidence="11" id="KW-0325">Glycoprotein</keyword>
<evidence type="ECO:0000256" key="11">
    <source>
        <dbReference type="ARBA" id="ARBA00023180"/>
    </source>
</evidence>